<name>A0AB39VSD8_9GAMM</name>
<keyword evidence="7 8" id="KW-0472">Membrane</keyword>
<keyword evidence="3" id="KW-1003">Cell membrane</keyword>
<keyword evidence="6 8" id="KW-1133">Transmembrane helix</keyword>
<keyword evidence="5 8" id="KW-0812">Transmembrane</keyword>
<dbReference type="PANTHER" id="PTHR43163:SF8">
    <property type="entry name" value="D,D-DIPEPTIDE TRANSPORT SYSTEM PERMEASE PROTEIN DDPB-RELATED"/>
    <property type="match status" value="1"/>
</dbReference>
<feature type="transmembrane region" description="Helical" evidence="8">
    <location>
        <begin position="26"/>
        <end position="48"/>
    </location>
</feature>
<dbReference type="Pfam" id="PF19300">
    <property type="entry name" value="BPD_transp_1_N"/>
    <property type="match status" value="1"/>
</dbReference>
<feature type="transmembrane region" description="Helical" evidence="8">
    <location>
        <begin position="221"/>
        <end position="240"/>
    </location>
</feature>
<feature type="transmembrane region" description="Helical" evidence="8">
    <location>
        <begin position="325"/>
        <end position="348"/>
    </location>
</feature>
<feature type="domain" description="ABC transmembrane type-1" evidence="9">
    <location>
        <begin position="117"/>
        <end position="348"/>
    </location>
</feature>
<evidence type="ECO:0000313" key="10">
    <source>
        <dbReference type="EMBL" id="XDU72678.1"/>
    </source>
</evidence>
<dbReference type="Gene3D" id="1.10.3720.10">
    <property type="entry name" value="MetI-like"/>
    <property type="match status" value="1"/>
</dbReference>
<dbReference type="GO" id="GO:0005886">
    <property type="term" value="C:plasma membrane"/>
    <property type="evidence" value="ECO:0007669"/>
    <property type="project" value="UniProtKB-SubCell"/>
</dbReference>
<sequence length="360" mass="39634">MSLIDSTAGAHPADPLRVRVLEQATALLKLLVSVAVTLLGLAALTFFIGRLLPIDPVVSVLGDNASQEAYQKMYHLLGLDKPLWEQFLMYLKNVCMLNFGTSLTTGHPVSEDIARVFPATIELASLAAIIGTCLGIPAGVLSAMYRNTWFDHCIRFIGLLGHSAPNFWLGLMGLVLFYATLGWIGGPGRIDFMYEFDVHQVTGFYLIDTAIAGNWEAFRNVFSHLILPASILGLSGLSYISRMTRSFMIEQLSQEYVITARVKGLSWARSVWVHAFRNVAVQVVTVVALSYAFLLEGAVLTETVFAWPGFGRYLTNAMLAGDMNAVVGCSLLIGVIFVVLNLICDLLYRIFDPRTRQEQS</sequence>
<reference evidence="10" key="1">
    <citation type="submission" date="2024-07" db="EMBL/GenBank/DDBJ databases">
        <authorList>
            <person name="Biller S.J."/>
        </authorList>
    </citation>
    <scope>NUCLEOTIDE SEQUENCE</scope>
    <source>
        <strain evidence="10">WC2420</strain>
    </source>
</reference>
<evidence type="ECO:0000256" key="7">
    <source>
        <dbReference type="ARBA" id="ARBA00023136"/>
    </source>
</evidence>
<keyword evidence="4" id="KW-0997">Cell inner membrane</keyword>
<evidence type="ECO:0000256" key="5">
    <source>
        <dbReference type="ARBA" id="ARBA00022692"/>
    </source>
</evidence>
<feature type="transmembrane region" description="Helical" evidence="8">
    <location>
        <begin position="123"/>
        <end position="145"/>
    </location>
</feature>
<feature type="transmembrane region" description="Helical" evidence="8">
    <location>
        <begin position="279"/>
        <end position="305"/>
    </location>
</feature>
<evidence type="ECO:0000256" key="1">
    <source>
        <dbReference type="ARBA" id="ARBA00004429"/>
    </source>
</evidence>
<protein>
    <submittedName>
        <fullName evidence="10">ABC transporter permease</fullName>
    </submittedName>
</protein>
<evidence type="ECO:0000256" key="6">
    <source>
        <dbReference type="ARBA" id="ARBA00022989"/>
    </source>
</evidence>
<feature type="transmembrane region" description="Helical" evidence="8">
    <location>
        <begin position="166"/>
        <end position="186"/>
    </location>
</feature>
<accession>A0AB39VSD8</accession>
<evidence type="ECO:0000256" key="4">
    <source>
        <dbReference type="ARBA" id="ARBA00022519"/>
    </source>
</evidence>
<dbReference type="CDD" id="cd06261">
    <property type="entry name" value="TM_PBP2"/>
    <property type="match status" value="1"/>
</dbReference>
<comment type="subcellular location">
    <subcellularLocation>
        <location evidence="1">Cell inner membrane</location>
        <topology evidence="1">Multi-pass membrane protein</topology>
    </subcellularLocation>
    <subcellularLocation>
        <location evidence="8">Cell membrane</location>
        <topology evidence="8">Multi-pass membrane protein</topology>
    </subcellularLocation>
</comment>
<dbReference type="RefSeq" id="WP_369789401.1">
    <property type="nucleotide sequence ID" value="NZ_CP165628.1"/>
</dbReference>
<dbReference type="AlphaFoldDB" id="A0AB39VSD8"/>
<proteinExistence type="inferred from homology"/>
<dbReference type="PANTHER" id="PTHR43163">
    <property type="entry name" value="DIPEPTIDE TRANSPORT SYSTEM PERMEASE PROTEIN DPPB-RELATED"/>
    <property type="match status" value="1"/>
</dbReference>
<dbReference type="InterPro" id="IPR000515">
    <property type="entry name" value="MetI-like"/>
</dbReference>
<evidence type="ECO:0000256" key="3">
    <source>
        <dbReference type="ARBA" id="ARBA00022475"/>
    </source>
</evidence>
<dbReference type="Pfam" id="PF00528">
    <property type="entry name" value="BPD_transp_1"/>
    <property type="match status" value="1"/>
</dbReference>
<dbReference type="SUPFAM" id="SSF161098">
    <property type="entry name" value="MetI-like"/>
    <property type="match status" value="1"/>
</dbReference>
<keyword evidence="2 8" id="KW-0813">Transport</keyword>
<dbReference type="GO" id="GO:0071916">
    <property type="term" value="F:dipeptide transmembrane transporter activity"/>
    <property type="evidence" value="ECO:0007669"/>
    <property type="project" value="TreeGrafter"/>
</dbReference>
<comment type="similarity">
    <text evidence="8">Belongs to the binding-protein-dependent transport system permease family.</text>
</comment>
<dbReference type="InterPro" id="IPR045621">
    <property type="entry name" value="BPD_transp_1_N"/>
</dbReference>
<evidence type="ECO:0000259" key="9">
    <source>
        <dbReference type="PROSITE" id="PS50928"/>
    </source>
</evidence>
<organism evidence="10">
    <name type="scientific">Rouxiella sp. WC2420</name>
    <dbReference type="NCBI Taxonomy" id="3234145"/>
    <lineage>
        <taxon>Bacteria</taxon>
        <taxon>Pseudomonadati</taxon>
        <taxon>Pseudomonadota</taxon>
        <taxon>Gammaproteobacteria</taxon>
        <taxon>Enterobacterales</taxon>
        <taxon>Yersiniaceae</taxon>
        <taxon>Rouxiella</taxon>
    </lineage>
</organism>
<evidence type="ECO:0000256" key="8">
    <source>
        <dbReference type="RuleBase" id="RU363032"/>
    </source>
</evidence>
<evidence type="ECO:0000256" key="2">
    <source>
        <dbReference type="ARBA" id="ARBA00022448"/>
    </source>
</evidence>
<dbReference type="PROSITE" id="PS50928">
    <property type="entry name" value="ABC_TM1"/>
    <property type="match status" value="1"/>
</dbReference>
<dbReference type="EMBL" id="CP165628">
    <property type="protein sequence ID" value="XDU72678.1"/>
    <property type="molecule type" value="Genomic_DNA"/>
</dbReference>
<gene>
    <name evidence="10" type="ORF">AB3G37_00660</name>
</gene>
<dbReference type="InterPro" id="IPR035906">
    <property type="entry name" value="MetI-like_sf"/>
</dbReference>